<comment type="caution">
    <text evidence="4">The sequence shown here is derived from an EMBL/GenBank/DDBJ whole genome shotgun (WGS) entry which is preliminary data.</text>
</comment>
<dbReference type="AlphaFoldDB" id="A0A5C5Y481"/>
<feature type="domain" description="GH141-like insertion" evidence="3">
    <location>
        <begin position="120"/>
        <end position="272"/>
    </location>
</feature>
<dbReference type="Proteomes" id="UP000317238">
    <property type="component" value="Unassembled WGS sequence"/>
</dbReference>
<evidence type="ECO:0000313" key="5">
    <source>
        <dbReference type="Proteomes" id="UP000317238"/>
    </source>
</evidence>
<dbReference type="EMBL" id="SJPL01000001">
    <property type="protein sequence ID" value="TWT69629.1"/>
    <property type="molecule type" value="Genomic_DNA"/>
</dbReference>
<dbReference type="SUPFAM" id="SSF51126">
    <property type="entry name" value="Pectin lyase-like"/>
    <property type="match status" value="1"/>
</dbReference>
<feature type="region of interest" description="Disordered" evidence="1">
    <location>
        <begin position="682"/>
        <end position="702"/>
    </location>
</feature>
<protein>
    <submittedName>
        <fullName evidence="4">Uncharacterized protein</fullName>
    </submittedName>
</protein>
<dbReference type="PANTHER" id="PTHR36453">
    <property type="entry name" value="SECRETED PROTEIN-RELATED"/>
    <property type="match status" value="1"/>
</dbReference>
<dbReference type="InterPro" id="IPR012334">
    <property type="entry name" value="Pectin_lyas_fold"/>
</dbReference>
<dbReference type="Pfam" id="PF21231">
    <property type="entry name" value="GH141_M"/>
    <property type="match status" value="1"/>
</dbReference>
<dbReference type="PANTHER" id="PTHR36453:SF1">
    <property type="entry name" value="RIGHT HANDED BETA HELIX DOMAIN-CONTAINING PROTEIN"/>
    <property type="match status" value="1"/>
</dbReference>
<reference evidence="4 5" key="1">
    <citation type="submission" date="2019-02" db="EMBL/GenBank/DDBJ databases">
        <title>Deep-cultivation of Planctomycetes and their phenomic and genomic characterization uncovers novel biology.</title>
        <authorList>
            <person name="Wiegand S."/>
            <person name="Jogler M."/>
            <person name="Boedeker C."/>
            <person name="Pinto D."/>
            <person name="Vollmers J."/>
            <person name="Rivas-Marin E."/>
            <person name="Kohn T."/>
            <person name="Peeters S.H."/>
            <person name="Heuer A."/>
            <person name="Rast P."/>
            <person name="Oberbeckmann S."/>
            <person name="Bunk B."/>
            <person name="Jeske O."/>
            <person name="Meyerdierks A."/>
            <person name="Storesund J.E."/>
            <person name="Kallscheuer N."/>
            <person name="Luecker S."/>
            <person name="Lage O.M."/>
            <person name="Pohl T."/>
            <person name="Merkel B.J."/>
            <person name="Hornburger P."/>
            <person name="Mueller R.-W."/>
            <person name="Bruemmer F."/>
            <person name="Labrenz M."/>
            <person name="Spormann A.M."/>
            <person name="Op Den Camp H."/>
            <person name="Overmann J."/>
            <person name="Amann R."/>
            <person name="Jetten M.S.M."/>
            <person name="Mascher T."/>
            <person name="Medema M.H."/>
            <person name="Devos D.P."/>
            <person name="Kaster A.-K."/>
            <person name="Ovreas L."/>
            <person name="Rohde M."/>
            <person name="Galperin M.Y."/>
            <person name="Jogler C."/>
        </authorList>
    </citation>
    <scope>NUCLEOTIDE SEQUENCE [LARGE SCALE GENOMIC DNA]</scope>
    <source>
        <strain evidence="4 5">Pan14r</strain>
    </source>
</reference>
<feature type="domain" description="Right handed beta helix" evidence="2">
    <location>
        <begin position="337"/>
        <end position="505"/>
    </location>
</feature>
<dbReference type="InterPro" id="IPR039448">
    <property type="entry name" value="Beta_helix"/>
</dbReference>
<sequence length="702" mass="77824">MVILSCLLIGVHCAAAEFHVRADAASGGDGSAEAPFRTIQQACDSIAAMPTLQRQRQGVTVWIGGGIHRIDSPIRLGAEHSGALDHPVRFAAMPGEQPVISGGVPIGSQAGQSWRRHDDKRWVVDLPKRADGSPWRFRQLYVNGQRRYRARTPNEGFYRVAGCPEGTPKSVHYHTDCKTFQFHPGDLRSDWKNLHDVEIIVYHFWTDSHLPIATIDDQTNTVTFAHRAGKVFTNDFSEEGARYVVENVFEALDQPGEWYLDSVRRRLYYYPHDDEDMTNATVVAPLASQMVVIDGDVQKQRFAEHIRFEGLTFRYCRFDFLAGNSNDQQGSASIPAAVEFTAAHDCVLDHCRFQDLGTFAIDIKDGCDGNQVTHCEFSDLSAGGIRIGGGDEKTPPWHRTANNVVSDNRLVGYGIDFPSAVGILLTDTSGNRVAHNQISGGEYTGISVGWSWGYGRSISTDNQIENNHIHDIGGMLSDLGGIYTLGVSPGTVLRGNHIHDIDANGYGGWGIYHDEGSTHILVENNLVHDTKFSAFNIHFAKEVTVRNNIFALGELEQLSRSRVEPHVSVYFENNIVYWTEGKLFSKNWSDQEYSFYLHPKNSSGTAQRTETSVFDWNLYFNPNATANDALWDGGSLAQWQQRGKDRNGVFADPGFADPQNGDFTMSPTSPALKLGFRPWDVSTAGPRGDVGPPVIDATDDQR</sequence>
<evidence type="ECO:0000259" key="2">
    <source>
        <dbReference type="Pfam" id="PF13229"/>
    </source>
</evidence>
<evidence type="ECO:0000256" key="1">
    <source>
        <dbReference type="SAM" id="MobiDB-lite"/>
    </source>
</evidence>
<dbReference type="SMART" id="SM00710">
    <property type="entry name" value="PbH1"/>
    <property type="match status" value="8"/>
</dbReference>
<dbReference type="InterPro" id="IPR011050">
    <property type="entry name" value="Pectin_lyase_fold/virulence"/>
</dbReference>
<name>A0A5C5Y481_9PLAN</name>
<evidence type="ECO:0000313" key="4">
    <source>
        <dbReference type="EMBL" id="TWT69629.1"/>
    </source>
</evidence>
<dbReference type="InterPro" id="IPR048482">
    <property type="entry name" value="GH141_ins"/>
</dbReference>
<dbReference type="Gene3D" id="2.160.20.10">
    <property type="entry name" value="Single-stranded right-handed beta-helix, Pectin lyase-like"/>
    <property type="match status" value="2"/>
</dbReference>
<gene>
    <name evidence="4" type="ORF">Pan14r_19180</name>
</gene>
<dbReference type="Pfam" id="PF13229">
    <property type="entry name" value="Beta_helix"/>
    <property type="match status" value="1"/>
</dbReference>
<evidence type="ECO:0000259" key="3">
    <source>
        <dbReference type="Pfam" id="PF21231"/>
    </source>
</evidence>
<proteinExistence type="predicted"/>
<keyword evidence="5" id="KW-1185">Reference proteome</keyword>
<dbReference type="InterPro" id="IPR006626">
    <property type="entry name" value="PbH1"/>
</dbReference>
<accession>A0A5C5Y481</accession>
<organism evidence="4 5">
    <name type="scientific">Crateriforma conspicua</name>
    <dbReference type="NCBI Taxonomy" id="2527996"/>
    <lineage>
        <taxon>Bacteria</taxon>
        <taxon>Pseudomonadati</taxon>
        <taxon>Planctomycetota</taxon>
        <taxon>Planctomycetia</taxon>
        <taxon>Planctomycetales</taxon>
        <taxon>Planctomycetaceae</taxon>
        <taxon>Crateriforma</taxon>
    </lineage>
</organism>